<dbReference type="RefSeq" id="WP_055304134.1">
    <property type="nucleotide sequence ID" value="NZ_JAOQJV010000002.1"/>
</dbReference>
<organism evidence="1 2">
    <name type="scientific">Dorea ammoniilytica</name>
    <dbReference type="NCBI Taxonomy" id="2981788"/>
    <lineage>
        <taxon>Bacteria</taxon>
        <taxon>Bacillati</taxon>
        <taxon>Bacillota</taxon>
        <taxon>Clostridia</taxon>
        <taxon>Lachnospirales</taxon>
        <taxon>Lachnospiraceae</taxon>
        <taxon>Dorea</taxon>
    </lineage>
</organism>
<evidence type="ECO:0000313" key="1">
    <source>
        <dbReference type="EMBL" id="MCU6699148.1"/>
    </source>
</evidence>
<name>A0ABT2S3S5_9FIRM</name>
<accession>A0ABT2S3S5</accession>
<sequence>MVARIPNLELLLYKAQQALAHDPDFVQKIAEIKENDSRKKVYLDFSVECFSQIWGSTCTGFDVTEAGEPVMAGSAMTEEYTTIVHEKTTDTYCVFFGDRPCYKVDNPSNEFYEDMMKRQMASLSRAKNRY</sequence>
<proteinExistence type="predicted"/>
<reference evidence="1 2" key="1">
    <citation type="journal article" date="2021" name="ISME Commun">
        <title>Automated analysis of genomic sequences facilitates high-throughput and comprehensive description of bacteria.</title>
        <authorList>
            <person name="Hitch T.C.A."/>
        </authorList>
    </citation>
    <scope>NUCLEOTIDE SEQUENCE [LARGE SCALE GENOMIC DNA]</scope>
    <source>
        <strain evidence="1 2">Sanger_02</strain>
    </source>
</reference>
<dbReference type="Proteomes" id="UP001207605">
    <property type="component" value="Unassembled WGS sequence"/>
</dbReference>
<keyword evidence="2" id="KW-1185">Reference proteome</keyword>
<protein>
    <submittedName>
        <fullName evidence="1">Uncharacterized protein</fullName>
    </submittedName>
</protein>
<gene>
    <name evidence="1" type="ORF">OCV65_02700</name>
</gene>
<comment type="caution">
    <text evidence="1">The sequence shown here is derived from an EMBL/GenBank/DDBJ whole genome shotgun (WGS) entry which is preliminary data.</text>
</comment>
<dbReference type="EMBL" id="JAOQJV010000002">
    <property type="protein sequence ID" value="MCU6699148.1"/>
    <property type="molecule type" value="Genomic_DNA"/>
</dbReference>
<evidence type="ECO:0000313" key="2">
    <source>
        <dbReference type="Proteomes" id="UP001207605"/>
    </source>
</evidence>